<evidence type="ECO:0000313" key="1">
    <source>
        <dbReference type="EMBL" id="KKR98597.1"/>
    </source>
</evidence>
<evidence type="ECO:0000313" key="2">
    <source>
        <dbReference type="Proteomes" id="UP000034746"/>
    </source>
</evidence>
<protein>
    <submittedName>
        <fullName evidence="1">Uncharacterized protein</fullName>
    </submittedName>
</protein>
<accession>A0A0G0YE73</accession>
<organism evidence="1 2">
    <name type="scientific">Candidatus Uhrbacteria bacterium GW2011_GWF2_41_16</name>
    <dbReference type="NCBI Taxonomy" id="1618997"/>
    <lineage>
        <taxon>Bacteria</taxon>
        <taxon>Candidatus Uhriibacteriota</taxon>
    </lineage>
</organism>
<dbReference type="Proteomes" id="UP000034746">
    <property type="component" value="Unassembled WGS sequence"/>
</dbReference>
<proteinExistence type="predicted"/>
<dbReference type="EMBL" id="LCAU01000002">
    <property type="protein sequence ID" value="KKR98597.1"/>
    <property type="molecule type" value="Genomic_DNA"/>
</dbReference>
<name>A0A0G0YE73_9BACT</name>
<dbReference type="AlphaFoldDB" id="A0A0G0YE73"/>
<reference evidence="1 2" key="1">
    <citation type="journal article" date="2015" name="Nature">
        <title>rRNA introns, odd ribosomes, and small enigmatic genomes across a large radiation of phyla.</title>
        <authorList>
            <person name="Brown C.T."/>
            <person name="Hug L.A."/>
            <person name="Thomas B.C."/>
            <person name="Sharon I."/>
            <person name="Castelle C.J."/>
            <person name="Singh A."/>
            <person name="Wilkins M.J."/>
            <person name="Williams K.H."/>
            <person name="Banfield J.F."/>
        </authorList>
    </citation>
    <scope>NUCLEOTIDE SEQUENCE [LARGE SCALE GENOMIC DNA]</scope>
</reference>
<sequence length="46" mass="5747">MTNRNDEHDDVKQRLLNFWEDENREEEPSIDFNKKGAFFQRFDDNR</sequence>
<gene>
    <name evidence="1" type="ORF">UU48_C0002G0132</name>
</gene>
<comment type="caution">
    <text evidence="1">The sequence shown here is derived from an EMBL/GenBank/DDBJ whole genome shotgun (WGS) entry which is preliminary data.</text>
</comment>